<protein>
    <submittedName>
        <fullName evidence="2">Metallophos domain-containing protein</fullName>
    </submittedName>
</protein>
<dbReference type="WBParaSite" id="RSKR_0000724700.1">
    <property type="protein sequence ID" value="RSKR_0000724700.1"/>
    <property type="gene ID" value="RSKR_0000724700"/>
</dbReference>
<accession>A0AC35U248</accession>
<reference evidence="2" key="1">
    <citation type="submission" date="2016-11" db="UniProtKB">
        <authorList>
            <consortium name="WormBaseParasite"/>
        </authorList>
    </citation>
    <scope>IDENTIFICATION</scope>
    <source>
        <strain evidence="2">KR3021</strain>
    </source>
</reference>
<evidence type="ECO:0000313" key="1">
    <source>
        <dbReference type="Proteomes" id="UP000095286"/>
    </source>
</evidence>
<name>A0AC35U248_9BILA</name>
<evidence type="ECO:0000313" key="2">
    <source>
        <dbReference type="WBParaSite" id="RSKR_0000724700.1"/>
    </source>
</evidence>
<proteinExistence type="predicted"/>
<sequence>MTLHSPDAVFFLGDIFDEGQWCDKTQFDTYAARFNQLFKVDQNVKRVVVVGNHDVGFHYAIHPDRLSWFGETYANSTPVGTVTIKGQLFVLVNSMAMHGDYCQLCHSAEIEIDRIGGIDKRVIVAGRVTCNFKPSPKIEILLMEKEKYAMDDIEDRTTSDLDGNFFMNATVSEMGSMNVQLDLEIKIFHKCNMAEDDICYKVAHVPFPSTFFNYEEQDEETHMPRAYYLGTIELDGNHKAGRSCSRILGASMANLVGYVSKILDNEKKLIY</sequence>
<organism evidence="1 2">
    <name type="scientific">Rhabditophanes sp. KR3021</name>
    <dbReference type="NCBI Taxonomy" id="114890"/>
    <lineage>
        <taxon>Eukaryota</taxon>
        <taxon>Metazoa</taxon>
        <taxon>Ecdysozoa</taxon>
        <taxon>Nematoda</taxon>
        <taxon>Chromadorea</taxon>
        <taxon>Rhabditida</taxon>
        <taxon>Tylenchina</taxon>
        <taxon>Panagrolaimomorpha</taxon>
        <taxon>Strongyloidoidea</taxon>
        <taxon>Alloionematidae</taxon>
        <taxon>Rhabditophanes</taxon>
    </lineage>
</organism>
<dbReference type="Proteomes" id="UP000095286">
    <property type="component" value="Unplaced"/>
</dbReference>